<feature type="domain" description="RCK C-terminal" evidence="1">
    <location>
        <begin position="76"/>
        <end position="161"/>
    </location>
</feature>
<dbReference type="InterPro" id="IPR006037">
    <property type="entry name" value="RCK_C"/>
</dbReference>
<dbReference type="PIRSF" id="PIRSF005028">
    <property type="entry name" value="KhtT"/>
    <property type="match status" value="1"/>
</dbReference>
<dbReference type="InterPro" id="IPR036721">
    <property type="entry name" value="RCK_C_sf"/>
</dbReference>
<sequence length="172" mass="18795">MNIREIELPGIGKKFEMITRAGDKVVVIVHDDGRRECYHFEHGDPSASRSMVTLDDDESRLLAGIIGGMAYAPKALETIEMALGDLILEWYRVEPSFKCVGKTIGELDVRQSTGATIIAVIGRGAAKQVNPGPETLLIADSVLVVAGERGQQKLFKEMIMNGRDGAYGLHRI</sequence>
<protein>
    <submittedName>
        <fullName evidence="2">Cation:proton antiporter regulatory subunit</fullName>
    </submittedName>
</protein>
<keyword evidence="3" id="KW-1185">Reference proteome</keyword>
<proteinExistence type="predicted"/>
<dbReference type="InterPro" id="IPR026278">
    <property type="entry name" value="KhtT"/>
</dbReference>
<dbReference type="SUPFAM" id="SSF116726">
    <property type="entry name" value="TrkA C-terminal domain-like"/>
    <property type="match status" value="1"/>
</dbReference>
<organism evidence="2 3">
    <name type="scientific">Paenibacillus aurantiacus</name>
    <dbReference type="NCBI Taxonomy" id="1936118"/>
    <lineage>
        <taxon>Bacteria</taxon>
        <taxon>Bacillati</taxon>
        <taxon>Bacillota</taxon>
        <taxon>Bacilli</taxon>
        <taxon>Bacillales</taxon>
        <taxon>Paenibacillaceae</taxon>
        <taxon>Paenibacillus</taxon>
    </lineage>
</organism>
<evidence type="ECO:0000313" key="3">
    <source>
        <dbReference type="Proteomes" id="UP001589747"/>
    </source>
</evidence>
<accession>A0ABV5KR44</accession>
<dbReference type="PROSITE" id="PS51202">
    <property type="entry name" value="RCK_C"/>
    <property type="match status" value="1"/>
</dbReference>
<dbReference type="Pfam" id="PF02080">
    <property type="entry name" value="TrkA_C"/>
    <property type="match status" value="1"/>
</dbReference>
<comment type="caution">
    <text evidence="2">The sequence shown here is derived from an EMBL/GenBank/DDBJ whole genome shotgun (WGS) entry which is preliminary data.</text>
</comment>
<dbReference type="Proteomes" id="UP001589747">
    <property type="component" value="Unassembled WGS sequence"/>
</dbReference>
<evidence type="ECO:0000259" key="1">
    <source>
        <dbReference type="PROSITE" id="PS51202"/>
    </source>
</evidence>
<dbReference type="InterPro" id="IPR058776">
    <property type="entry name" value="KhtT-like_N"/>
</dbReference>
<dbReference type="EMBL" id="JBHMDO010000022">
    <property type="protein sequence ID" value="MFB9326673.1"/>
    <property type="molecule type" value="Genomic_DNA"/>
</dbReference>
<dbReference type="RefSeq" id="WP_377494194.1">
    <property type="nucleotide sequence ID" value="NZ_JBHMDO010000022.1"/>
</dbReference>
<dbReference type="Pfam" id="PF25991">
    <property type="entry name" value="KhtT_N"/>
    <property type="match status" value="1"/>
</dbReference>
<gene>
    <name evidence="2" type="ORF">ACFFSY_12180</name>
</gene>
<reference evidence="2 3" key="1">
    <citation type="submission" date="2024-09" db="EMBL/GenBank/DDBJ databases">
        <authorList>
            <person name="Sun Q."/>
            <person name="Mori K."/>
        </authorList>
    </citation>
    <scope>NUCLEOTIDE SEQUENCE [LARGE SCALE GENOMIC DNA]</scope>
    <source>
        <strain evidence="2 3">TISTR 2452</strain>
    </source>
</reference>
<dbReference type="Gene3D" id="3.30.70.1450">
    <property type="entry name" value="Regulator of K+ conductance, C-terminal domain"/>
    <property type="match status" value="1"/>
</dbReference>
<evidence type="ECO:0000313" key="2">
    <source>
        <dbReference type="EMBL" id="MFB9326673.1"/>
    </source>
</evidence>
<name>A0ABV5KR44_9BACL</name>